<dbReference type="EnsemblProtists" id="HpaT801099">
    <property type="protein sequence ID" value="HpaP801099"/>
    <property type="gene ID" value="HpaG801099"/>
</dbReference>
<dbReference type="AlphaFoldDB" id="M4B4A0"/>
<organism evidence="1 2">
    <name type="scientific">Hyaloperonospora arabidopsidis (strain Emoy2)</name>
    <name type="common">Downy mildew agent</name>
    <name type="synonym">Peronospora arabidopsidis</name>
    <dbReference type="NCBI Taxonomy" id="559515"/>
    <lineage>
        <taxon>Eukaryota</taxon>
        <taxon>Sar</taxon>
        <taxon>Stramenopiles</taxon>
        <taxon>Oomycota</taxon>
        <taxon>Peronosporomycetes</taxon>
        <taxon>Peronosporales</taxon>
        <taxon>Peronosporaceae</taxon>
        <taxon>Hyaloperonospora</taxon>
    </lineage>
</organism>
<proteinExistence type="predicted"/>
<dbReference type="HOGENOM" id="CLU_2138310_0_0_1"/>
<reference evidence="1" key="2">
    <citation type="submission" date="2015-06" db="UniProtKB">
        <authorList>
            <consortium name="EnsemblProtists"/>
        </authorList>
    </citation>
    <scope>IDENTIFICATION</scope>
    <source>
        <strain evidence="1">Emoy2</strain>
    </source>
</reference>
<dbReference type="InParanoid" id="M4B4A0"/>
<dbReference type="VEuPathDB" id="FungiDB:HpaG801099"/>
<dbReference type="Proteomes" id="UP000011713">
    <property type="component" value="Unassembled WGS sequence"/>
</dbReference>
<accession>M4B4A0</accession>
<sequence>MNCAVCVPFSFQLVTGASYRSHRAYSTATNSAFRADPLRSGANWTKSRYVGASMRKRYSGSAIPSIFHRVSQAERTSSTSVEKTWTVSVDCGKTFSGPSTFGRWIVHILQAEL</sequence>
<name>M4B4A0_HYAAE</name>
<evidence type="ECO:0000313" key="1">
    <source>
        <dbReference type="EnsemblProtists" id="HpaP801099"/>
    </source>
</evidence>
<dbReference type="EMBL" id="JH598253">
    <property type="status" value="NOT_ANNOTATED_CDS"/>
    <property type="molecule type" value="Genomic_DNA"/>
</dbReference>
<evidence type="ECO:0000313" key="2">
    <source>
        <dbReference type="Proteomes" id="UP000011713"/>
    </source>
</evidence>
<reference evidence="2" key="1">
    <citation type="journal article" date="2010" name="Science">
        <title>Signatures of adaptation to obligate biotrophy in the Hyaloperonospora arabidopsidis genome.</title>
        <authorList>
            <person name="Baxter L."/>
            <person name="Tripathy S."/>
            <person name="Ishaque N."/>
            <person name="Boot N."/>
            <person name="Cabral A."/>
            <person name="Kemen E."/>
            <person name="Thines M."/>
            <person name="Ah-Fong A."/>
            <person name="Anderson R."/>
            <person name="Badejoko W."/>
            <person name="Bittner-Eddy P."/>
            <person name="Boore J.L."/>
            <person name="Chibucos M.C."/>
            <person name="Coates M."/>
            <person name="Dehal P."/>
            <person name="Delehaunty K."/>
            <person name="Dong S."/>
            <person name="Downton P."/>
            <person name="Dumas B."/>
            <person name="Fabro G."/>
            <person name="Fronick C."/>
            <person name="Fuerstenberg S.I."/>
            <person name="Fulton L."/>
            <person name="Gaulin E."/>
            <person name="Govers F."/>
            <person name="Hughes L."/>
            <person name="Humphray S."/>
            <person name="Jiang R.H."/>
            <person name="Judelson H."/>
            <person name="Kamoun S."/>
            <person name="Kyung K."/>
            <person name="Meijer H."/>
            <person name="Minx P."/>
            <person name="Morris P."/>
            <person name="Nelson J."/>
            <person name="Phuntumart V."/>
            <person name="Qutob D."/>
            <person name="Rehmany A."/>
            <person name="Rougon-Cardoso A."/>
            <person name="Ryden P."/>
            <person name="Torto-Alalibo T."/>
            <person name="Studholme D."/>
            <person name="Wang Y."/>
            <person name="Win J."/>
            <person name="Wood J."/>
            <person name="Clifton S.W."/>
            <person name="Rogers J."/>
            <person name="Van den Ackerveken G."/>
            <person name="Jones J.D."/>
            <person name="McDowell J.M."/>
            <person name="Beynon J."/>
            <person name="Tyler B.M."/>
        </authorList>
    </citation>
    <scope>NUCLEOTIDE SEQUENCE [LARGE SCALE GENOMIC DNA]</scope>
    <source>
        <strain evidence="2">Emoy2</strain>
    </source>
</reference>
<protein>
    <submittedName>
        <fullName evidence="1">Uncharacterized protein</fullName>
    </submittedName>
</protein>
<keyword evidence="2" id="KW-1185">Reference proteome</keyword>